<proteinExistence type="predicted"/>
<reference evidence="1 2" key="1">
    <citation type="submission" date="2013-01" db="EMBL/GenBank/DDBJ databases">
        <title>The Genome Sequence of Clostridium bolteae 90B8.</title>
        <authorList>
            <consortium name="The Broad Institute Genome Sequencing Platform"/>
            <person name="Earl A."/>
            <person name="Ward D."/>
            <person name="Feldgarden M."/>
            <person name="Gevers D."/>
            <person name="Courvalin P."/>
            <person name="Lambert T."/>
            <person name="Walker B."/>
            <person name="Young S.K."/>
            <person name="Zeng Q."/>
            <person name="Gargeya S."/>
            <person name="Fitzgerald M."/>
            <person name="Haas B."/>
            <person name="Abouelleil A."/>
            <person name="Alvarado L."/>
            <person name="Arachchi H.M."/>
            <person name="Berlin A.M."/>
            <person name="Chapman S.B."/>
            <person name="Dewar J."/>
            <person name="Goldberg J."/>
            <person name="Griggs A."/>
            <person name="Gujja S."/>
            <person name="Hansen M."/>
            <person name="Howarth C."/>
            <person name="Imamovic A."/>
            <person name="Larimer J."/>
            <person name="McCowan C."/>
            <person name="Murphy C."/>
            <person name="Neiman D."/>
            <person name="Pearson M."/>
            <person name="Priest M."/>
            <person name="Roberts A."/>
            <person name="Saif S."/>
            <person name="Shea T."/>
            <person name="Sisk P."/>
            <person name="Sykes S."/>
            <person name="Wortman J."/>
            <person name="Nusbaum C."/>
            <person name="Birren B."/>
        </authorList>
    </citation>
    <scope>NUCLEOTIDE SEQUENCE [LARGE SCALE GENOMIC DNA]</scope>
    <source>
        <strain evidence="1 2">90B8</strain>
    </source>
</reference>
<dbReference type="EMBL" id="AGYG01000028">
    <property type="protein sequence ID" value="ENZ34894.1"/>
    <property type="molecule type" value="Genomic_DNA"/>
</dbReference>
<evidence type="ECO:0000313" key="2">
    <source>
        <dbReference type="Proteomes" id="UP000013041"/>
    </source>
</evidence>
<sequence>MWKKTYEKKIYIEIPLKKVSSNSLLNTFHLSFFHYLVNFSSVIQRSLGNWTSSLIRYIQGNIEFLDKTSQFMVSGTLTIDVPATKFVK</sequence>
<comment type="caution">
    <text evidence="1">The sequence shown here is derived from an EMBL/GenBank/DDBJ whole genome shotgun (WGS) entry which is preliminary data.</text>
</comment>
<evidence type="ECO:0000313" key="1">
    <source>
        <dbReference type="EMBL" id="ENZ34894.1"/>
    </source>
</evidence>
<gene>
    <name evidence="1" type="ORF">HMPREF1097_04286</name>
</gene>
<organism evidence="1 2">
    <name type="scientific">Enterocloster bolteae 90B8</name>
    <dbReference type="NCBI Taxonomy" id="997897"/>
    <lineage>
        <taxon>Bacteria</taxon>
        <taxon>Bacillati</taxon>
        <taxon>Bacillota</taxon>
        <taxon>Clostridia</taxon>
        <taxon>Lachnospirales</taxon>
        <taxon>Lachnospiraceae</taxon>
        <taxon>Enterocloster</taxon>
    </lineage>
</organism>
<dbReference type="HOGENOM" id="CLU_2463586_0_0_9"/>
<dbReference type="Proteomes" id="UP000013041">
    <property type="component" value="Unassembled WGS sequence"/>
</dbReference>
<protein>
    <submittedName>
        <fullName evidence="1">Uncharacterized protein</fullName>
    </submittedName>
</protein>
<name>R0AQ29_9FIRM</name>
<accession>R0AQ29</accession>
<dbReference type="AlphaFoldDB" id="R0AQ29"/>